<organism evidence="2 3">
    <name type="scientific">Paractinoplanes toevensis</name>
    <dbReference type="NCBI Taxonomy" id="571911"/>
    <lineage>
        <taxon>Bacteria</taxon>
        <taxon>Bacillati</taxon>
        <taxon>Actinomycetota</taxon>
        <taxon>Actinomycetes</taxon>
        <taxon>Micromonosporales</taxon>
        <taxon>Micromonosporaceae</taxon>
        <taxon>Paractinoplanes</taxon>
    </lineage>
</organism>
<evidence type="ECO:0000313" key="2">
    <source>
        <dbReference type="EMBL" id="GIM96620.1"/>
    </source>
</evidence>
<dbReference type="EMBL" id="BOQN01000123">
    <property type="protein sequence ID" value="GIM96620.1"/>
    <property type="molecule type" value="Genomic_DNA"/>
</dbReference>
<protein>
    <submittedName>
        <fullName evidence="2">Uncharacterized protein</fullName>
    </submittedName>
</protein>
<feature type="region of interest" description="Disordered" evidence="1">
    <location>
        <begin position="1"/>
        <end position="22"/>
    </location>
</feature>
<dbReference type="Proteomes" id="UP000677082">
    <property type="component" value="Unassembled WGS sequence"/>
</dbReference>
<accession>A0A919WAJ0</accession>
<comment type="caution">
    <text evidence="2">The sequence shown here is derived from an EMBL/GenBank/DDBJ whole genome shotgun (WGS) entry which is preliminary data.</text>
</comment>
<proteinExistence type="predicted"/>
<gene>
    <name evidence="2" type="ORF">Ato02nite_084130</name>
</gene>
<reference evidence="2 3" key="1">
    <citation type="submission" date="2021-03" db="EMBL/GenBank/DDBJ databases">
        <title>Whole genome shotgun sequence of Actinoplanes toevensis NBRC 105298.</title>
        <authorList>
            <person name="Komaki H."/>
            <person name="Tamura T."/>
        </authorList>
    </citation>
    <scope>NUCLEOTIDE SEQUENCE [LARGE SCALE GENOMIC DNA]</scope>
    <source>
        <strain evidence="2 3">NBRC 105298</strain>
    </source>
</reference>
<dbReference type="AlphaFoldDB" id="A0A919WAJ0"/>
<evidence type="ECO:0000313" key="3">
    <source>
        <dbReference type="Proteomes" id="UP000677082"/>
    </source>
</evidence>
<evidence type="ECO:0000256" key="1">
    <source>
        <dbReference type="SAM" id="MobiDB-lite"/>
    </source>
</evidence>
<name>A0A919WAJ0_9ACTN</name>
<sequence>MRRSGVEPADGRPHTGAGDDLAAGLGVAPPAFPAAGLDTVMGVLCAMAARRYGTNAVIRALSRAERAPATIAAL</sequence>
<dbReference type="RefSeq" id="WP_213012298.1">
    <property type="nucleotide sequence ID" value="NZ_BOQN01000123.1"/>
</dbReference>
<keyword evidence="3" id="KW-1185">Reference proteome</keyword>